<keyword evidence="3" id="KW-1185">Reference proteome</keyword>
<dbReference type="CDD" id="cd22952">
    <property type="entry name" value="ART10-like"/>
    <property type="match status" value="1"/>
</dbReference>
<reference evidence="2" key="1">
    <citation type="journal article" date="2020" name="Stud. Mycol.">
        <title>101 Dothideomycetes genomes: a test case for predicting lifestyles and emergence of pathogens.</title>
        <authorList>
            <person name="Haridas S."/>
            <person name="Albert R."/>
            <person name="Binder M."/>
            <person name="Bloem J."/>
            <person name="Labutti K."/>
            <person name="Salamov A."/>
            <person name="Andreopoulos B."/>
            <person name="Baker S."/>
            <person name="Barry K."/>
            <person name="Bills G."/>
            <person name="Bluhm B."/>
            <person name="Cannon C."/>
            <person name="Castanera R."/>
            <person name="Culley D."/>
            <person name="Daum C."/>
            <person name="Ezra D."/>
            <person name="Gonzalez J."/>
            <person name="Henrissat B."/>
            <person name="Kuo A."/>
            <person name="Liang C."/>
            <person name="Lipzen A."/>
            <person name="Lutzoni F."/>
            <person name="Magnuson J."/>
            <person name="Mondo S."/>
            <person name="Nolan M."/>
            <person name="Ohm R."/>
            <person name="Pangilinan J."/>
            <person name="Park H.-J."/>
            <person name="Ramirez L."/>
            <person name="Alfaro M."/>
            <person name="Sun H."/>
            <person name="Tritt A."/>
            <person name="Yoshinaga Y."/>
            <person name="Zwiers L.-H."/>
            <person name="Turgeon B."/>
            <person name="Goodwin S."/>
            <person name="Spatafora J."/>
            <person name="Crous P."/>
            <person name="Grigoriev I."/>
        </authorList>
    </citation>
    <scope>NUCLEOTIDE SEQUENCE</scope>
    <source>
        <strain evidence="2">CBS 113818</strain>
    </source>
</reference>
<dbReference type="InterPro" id="IPR014752">
    <property type="entry name" value="Arrestin-like_C"/>
</dbReference>
<dbReference type="Proteomes" id="UP000799424">
    <property type="component" value="Unassembled WGS sequence"/>
</dbReference>
<evidence type="ECO:0000313" key="3">
    <source>
        <dbReference type="Proteomes" id="UP000799424"/>
    </source>
</evidence>
<organism evidence="2 3">
    <name type="scientific">Ophiobolus disseminans</name>
    <dbReference type="NCBI Taxonomy" id="1469910"/>
    <lineage>
        <taxon>Eukaryota</taxon>
        <taxon>Fungi</taxon>
        <taxon>Dikarya</taxon>
        <taxon>Ascomycota</taxon>
        <taxon>Pezizomycotina</taxon>
        <taxon>Dothideomycetes</taxon>
        <taxon>Pleosporomycetidae</taxon>
        <taxon>Pleosporales</taxon>
        <taxon>Pleosporineae</taxon>
        <taxon>Phaeosphaeriaceae</taxon>
        <taxon>Ophiobolus</taxon>
    </lineage>
</organism>
<dbReference type="Pfam" id="PF00339">
    <property type="entry name" value="Arrestin_N"/>
    <property type="match status" value="1"/>
</dbReference>
<accession>A0A6A6ZJS7</accession>
<dbReference type="EMBL" id="MU006238">
    <property type="protein sequence ID" value="KAF2821138.1"/>
    <property type="molecule type" value="Genomic_DNA"/>
</dbReference>
<sequence>MEVQIHIQDEAQMYSSGDVVIGKVHIYCEQSTTISKLTTTLIGESSSSLTGAPGLLFSRREEETHAFLREEYQMVPSLRTSRLREPRPIRLDVGCHSFDFRLRVPWAQNCSSCPPNTPNEDEYGYEFTGEKPTPTSMRKLPPSISDLQKGNKVAYRVDVAVTMMRNMFKSRTVKSCPITIWPIDAYSAQHNHKSSSSSSSSSSVAAVTTARATILGPSSLPLPSHHQAEDVLGLTPAEILISATFQPHFQLVKTPNTDARSPYNREVKMDLSVTKLNEHPQELYLQSFQMLLVGYTDVRAGAVTHGHMSFWTLQSLSNIGLQVFTASDASGAKRTIDSRLWDGVTLDGSVVPHFATCNLERRYELEVLMGWQCKSGEHAGRVFFVQARKPVRISSGMQRTRQSEKPSATRAEDDLTVMADYKKAYSPRDEESRRMCARLSEPPSYNEAIRTVVENGLKGFETRNAGGW</sequence>
<dbReference type="OrthoDB" id="3365616at2759"/>
<feature type="domain" description="Arrestin-like N-terminal" evidence="1">
    <location>
        <begin position="4"/>
        <end position="112"/>
    </location>
</feature>
<dbReference type="AlphaFoldDB" id="A0A6A6ZJS7"/>
<dbReference type="InterPro" id="IPR011021">
    <property type="entry name" value="Arrestin-like_N"/>
</dbReference>
<gene>
    <name evidence="2" type="ORF">CC86DRAFT_109709</name>
</gene>
<dbReference type="Gene3D" id="2.60.40.640">
    <property type="match status" value="1"/>
</dbReference>
<protein>
    <recommendedName>
        <fullName evidence="1">Arrestin-like N-terminal domain-containing protein</fullName>
    </recommendedName>
</protein>
<name>A0A6A6ZJS7_9PLEO</name>
<proteinExistence type="predicted"/>
<evidence type="ECO:0000313" key="2">
    <source>
        <dbReference type="EMBL" id="KAF2821138.1"/>
    </source>
</evidence>
<evidence type="ECO:0000259" key="1">
    <source>
        <dbReference type="Pfam" id="PF00339"/>
    </source>
</evidence>